<proteinExistence type="predicted"/>
<evidence type="ECO:0000313" key="3">
    <source>
        <dbReference type="Proteomes" id="UP000197138"/>
    </source>
</evidence>
<feature type="region of interest" description="Disordered" evidence="1">
    <location>
        <begin position="80"/>
        <end position="101"/>
    </location>
</feature>
<evidence type="ECO:0000256" key="1">
    <source>
        <dbReference type="SAM" id="MobiDB-lite"/>
    </source>
</evidence>
<sequence length="222" mass="24874">MEMSMVQDQEALDLPTNEDETQEHLKTLCYHCGILGHYQTHRTSELPVTPNFYGPWLRFDSQSDLPPPQVSADLTETPAPVWATHHPDTETPSPTLPRGTIPQKAKYRINFNLSGSSTDLTDDNDSTSEVNAAGGMNSEQGPKFPTVETPEKAEETEATQDFLHREQIESARSGKQEARRKIRAQAISTDTFYYGHIATQAQMEAQYQRQPNESPERAGKAQ</sequence>
<name>A0A218W6D5_PUNGR</name>
<comment type="caution">
    <text evidence="2">The sequence shown here is derived from an EMBL/GenBank/DDBJ whole genome shotgun (WGS) entry which is preliminary data.</text>
</comment>
<organism evidence="2 3">
    <name type="scientific">Punica granatum</name>
    <name type="common">Pomegranate</name>
    <dbReference type="NCBI Taxonomy" id="22663"/>
    <lineage>
        <taxon>Eukaryota</taxon>
        <taxon>Viridiplantae</taxon>
        <taxon>Streptophyta</taxon>
        <taxon>Embryophyta</taxon>
        <taxon>Tracheophyta</taxon>
        <taxon>Spermatophyta</taxon>
        <taxon>Magnoliopsida</taxon>
        <taxon>eudicotyledons</taxon>
        <taxon>Gunneridae</taxon>
        <taxon>Pentapetalae</taxon>
        <taxon>rosids</taxon>
        <taxon>malvids</taxon>
        <taxon>Myrtales</taxon>
        <taxon>Lythraceae</taxon>
        <taxon>Punica</taxon>
    </lineage>
</organism>
<feature type="region of interest" description="Disordered" evidence="1">
    <location>
        <begin position="113"/>
        <end position="147"/>
    </location>
</feature>
<reference evidence="3" key="1">
    <citation type="journal article" date="2017" name="Plant J.">
        <title>The pomegranate (Punica granatum L.) genome and the genomics of punicalagin biosynthesis.</title>
        <authorList>
            <person name="Qin G."/>
            <person name="Xu C."/>
            <person name="Ming R."/>
            <person name="Tang H."/>
            <person name="Guyot R."/>
            <person name="Kramer E.M."/>
            <person name="Hu Y."/>
            <person name="Yi X."/>
            <person name="Qi Y."/>
            <person name="Xu X."/>
            <person name="Gao Z."/>
            <person name="Pan H."/>
            <person name="Jian J."/>
            <person name="Tian Y."/>
            <person name="Yue Z."/>
            <person name="Xu Y."/>
        </authorList>
    </citation>
    <scope>NUCLEOTIDE SEQUENCE [LARGE SCALE GENOMIC DNA]</scope>
    <source>
        <strain evidence="3">cv. Dabenzi</strain>
    </source>
</reference>
<evidence type="ECO:0000313" key="2">
    <source>
        <dbReference type="EMBL" id="OWM68437.1"/>
    </source>
</evidence>
<protein>
    <submittedName>
        <fullName evidence="2">Uncharacterized protein</fullName>
    </submittedName>
</protein>
<gene>
    <name evidence="2" type="ORF">CDL15_Pgr026981</name>
</gene>
<dbReference type="EMBL" id="MTKT01004994">
    <property type="protein sequence ID" value="OWM68437.1"/>
    <property type="molecule type" value="Genomic_DNA"/>
</dbReference>
<dbReference type="Proteomes" id="UP000197138">
    <property type="component" value="Unassembled WGS sequence"/>
</dbReference>
<accession>A0A218W6D5</accession>
<dbReference type="AlphaFoldDB" id="A0A218W6D5"/>